<keyword evidence="1" id="KW-0472">Membrane</keyword>
<organism evidence="2 3">
    <name type="scientific">Allocoprobacillus halotolerans</name>
    <dbReference type="NCBI Taxonomy" id="2944914"/>
    <lineage>
        <taxon>Bacteria</taxon>
        <taxon>Bacillati</taxon>
        <taxon>Bacillota</taxon>
        <taxon>Erysipelotrichia</taxon>
        <taxon>Erysipelotrichales</taxon>
        <taxon>Erysipelotrichaceae</taxon>
        <taxon>Allocoprobacillus</taxon>
    </lineage>
</organism>
<gene>
    <name evidence="2" type="ORF">NMU03_10680</name>
</gene>
<name>A0ABY5HYN0_9FIRM</name>
<dbReference type="Proteomes" id="UP001060112">
    <property type="component" value="Chromosome"/>
</dbReference>
<feature type="transmembrane region" description="Helical" evidence="1">
    <location>
        <begin position="88"/>
        <end position="106"/>
    </location>
</feature>
<keyword evidence="3" id="KW-1185">Reference proteome</keyword>
<reference evidence="2" key="1">
    <citation type="submission" date="2022-07" db="EMBL/GenBank/DDBJ databases">
        <title>Faecal culturing of patients with breast cancer.</title>
        <authorList>
            <person name="Teng N.M.Y."/>
            <person name="Kiu R."/>
            <person name="Evans R."/>
            <person name="Baker D.J."/>
            <person name="Zenner C."/>
            <person name="Robinson S.D."/>
            <person name="Hall L.J."/>
        </authorList>
    </citation>
    <scope>NUCLEOTIDE SEQUENCE</scope>
    <source>
        <strain evidence="2">LH1062</strain>
    </source>
</reference>
<feature type="transmembrane region" description="Helical" evidence="1">
    <location>
        <begin position="12"/>
        <end position="30"/>
    </location>
</feature>
<keyword evidence="1" id="KW-0812">Transmembrane</keyword>
<evidence type="ECO:0000256" key="1">
    <source>
        <dbReference type="SAM" id="Phobius"/>
    </source>
</evidence>
<accession>A0ABY5HYN0</accession>
<evidence type="ECO:0000313" key="2">
    <source>
        <dbReference type="EMBL" id="UTY38151.1"/>
    </source>
</evidence>
<dbReference type="RefSeq" id="WP_290138287.1">
    <property type="nucleotide sequence ID" value="NZ_CP101620.1"/>
</dbReference>
<dbReference type="EMBL" id="CP101620">
    <property type="protein sequence ID" value="UTY38151.1"/>
    <property type="molecule type" value="Genomic_DNA"/>
</dbReference>
<feature type="transmembrane region" description="Helical" evidence="1">
    <location>
        <begin position="36"/>
        <end position="53"/>
    </location>
</feature>
<feature type="transmembrane region" description="Helical" evidence="1">
    <location>
        <begin position="65"/>
        <end position="82"/>
    </location>
</feature>
<evidence type="ECO:0000313" key="3">
    <source>
        <dbReference type="Proteomes" id="UP001060112"/>
    </source>
</evidence>
<sequence>MIDKILVDRKYFKLLFILYVFTNTLALGYFGINFNPLSVIVFIYGCAMIFYSIIKKEFFYSKNHLLLIGLYGALLLIATFLNKDYSTKNSLVIASMQLLIFTLIFAQPKSMTLKNSNKNYIVLFL</sequence>
<keyword evidence="1" id="KW-1133">Transmembrane helix</keyword>
<protein>
    <submittedName>
        <fullName evidence="2">Uncharacterized protein</fullName>
    </submittedName>
</protein>
<proteinExistence type="predicted"/>